<dbReference type="GO" id="GO:0070373">
    <property type="term" value="P:negative regulation of ERK1 and ERK2 cascade"/>
    <property type="evidence" value="ECO:0007669"/>
    <property type="project" value="TreeGrafter"/>
</dbReference>
<evidence type="ECO:0000256" key="3">
    <source>
        <dbReference type="ARBA" id="ARBA00013064"/>
    </source>
</evidence>
<gene>
    <name evidence="12" type="primary">Ptpn2_1</name>
    <name evidence="12" type="ORF">FJT64_017716</name>
</gene>
<comment type="similarity">
    <text evidence="2">Belongs to the protein-tyrosine phosphatase family. Non-receptor class 1 subfamily.</text>
</comment>
<dbReference type="EC" id="3.1.3.48" evidence="3"/>
<keyword evidence="12" id="KW-0675">Receptor</keyword>
<keyword evidence="6" id="KW-0904">Protein phosphatase</keyword>
<sequence>MLSEETVASLEKDYNDIEAKQGWHLLYHALSSQEIRTDAQQFDFTCKDAKRLENRSLNRYRDVNPYDHARIKLGRGQVDYINASLVEIPAARRRYILTQGPLPNTTGHFWLLVWEQCSRAIIMLNKTIEKNQIKCHQYWPLVSGAEDRLQLEDVGLTVELVSQTDCSYYTVSALKLTDQESGEHREVLHYHYTTWPDFGIPQSPHAFLMFLAAVREAGVLEESVGPAVVHCSAGIGRSGTFSLVDSYLLMLERGCVDGQSIQSVLLTMRRYRMGLIQTHEQLKFSYQAIVQGARSLLKHNALCDMLNGSGASPQKRKLAANDDSDDETPPPPPPRTESLKRSKAVEESRNADLNNEEHLSDRALCVCADSTPSVADSTEEEAPQPQPQLAPCAGLGRTAGDGESAISGTADRLPRLVDAPLLNDGNSGLRQRRVRKAQLEQRVEEMRRRQLEHELWQRRKQQLRPLGYTAAALGGAVLVYLMWSRWL</sequence>
<feature type="domain" description="Tyrosine specific protein phosphatases" evidence="11">
    <location>
        <begin position="205"/>
        <end position="283"/>
    </location>
</feature>
<keyword evidence="13" id="KW-1185">Reference proteome</keyword>
<dbReference type="InterPro" id="IPR029021">
    <property type="entry name" value="Prot-tyrosine_phosphatase-like"/>
</dbReference>
<dbReference type="Pfam" id="PF00102">
    <property type="entry name" value="Y_phosphatase"/>
    <property type="match status" value="1"/>
</dbReference>
<feature type="region of interest" description="Disordered" evidence="8">
    <location>
        <begin position="371"/>
        <end position="411"/>
    </location>
</feature>
<evidence type="ECO:0000256" key="1">
    <source>
        <dbReference type="ARBA" id="ARBA00004308"/>
    </source>
</evidence>
<dbReference type="GO" id="GO:0005634">
    <property type="term" value="C:nucleus"/>
    <property type="evidence" value="ECO:0007669"/>
    <property type="project" value="TreeGrafter"/>
</dbReference>
<dbReference type="AlphaFoldDB" id="A0A6A4X1X4"/>
<feature type="transmembrane region" description="Helical" evidence="9">
    <location>
        <begin position="466"/>
        <end position="483"/>
    </location>
</feature>
<keyword evidence="4" id="KW-0597">Phosphoprotein</keyword>
<reference evidence="12 13" key="1">
    <citation type="submission" date="2019-07" db="EMBL/GenBank/DDBJ databases">
        <title>Draft genome assembly of a fouling barnacle, Amphibalanus amphitrite (Darwin, 1854): The first reference genome for Thecostraca.</title>
        <authorList>
            <person name="Kim W."/>
        </authorList>
    </citation>
    <scope>NUCLEOTIDE SEQUENCE [LARGE SCALE GENOMIC DNA]</scope>
    <source>
        <strain evidence="12">SNU_AA5</strain>
        <tissue evidence="12">Soma without cirri and trophi</tissue>
    </source>
</reference>
<dbReference type="PANTHER" id="PTHR46047">
    <property type="entry name" value="TYROSINE-PROTEIN PHOSPHATASE NON-RECEPTOR TYPE 61F"/>
    <property type="match status" value="1"/>
</dbReference>
<organism evidence="12 13">
    <name type="scientific">Amphibalanus amphitrite</name>
    <name type="common">Striped barnacle</name>
    <name type="synonym">Balanus amphitrite</name>
    <dbReference type="NCBI Taxonomy" id="1232801"/>
    <lineage>
        <taxon>Eukaryota</taxon>
        <taxon>Metazoa</taxon>
        <taxon>Ecdysozoa</taxon>
        <taxon>Arthropoda</taxon>
        <taxon>Crustacea</taxon>
        <taxon>Multicrustacea</taxon>
        <taxon>Cirripedia</taxon>
        <taxon>Thoracica</taxon>
        <taxon>Thoracicalcarea</taxon>
        <taxon>Balanomorpha</taxon>
        <taxon>Balanoidea</taxon>
        <taxon>Balanidae</taxon>
        <taxon>Amphibalaninae</taxon>
        <taxon>Amphibalanus</taxon>
    </lineage>
</organism>
<keyword evidence="7 9" id="KW-0472">Membrane</keyword>
<dbReference type="InterPro" id="IPR016130">
    <property type="entry name" value="Tyr_Pase_AS"/>
</dbReference>
<evidence type="ECO:0000259" key="10">
    <source>
        <dbReference type="PROSITE" id="PS50055"/>
    </source>
</evidence>
<feature type="domain" description="Tyrosine-protein phosphatase" evidence="10">
    <location>
        <begin position="10"/>
        <end position="292"/>
    </location>
</feature>
<dbReference type="Gene3D" id="3.90.190.10">
    <property type="entry name" value="Protein tyrosine phosphatase superfamily"/>
    <property type="match status" value="1"/>
</dbReference>
<name>A0A6A4X1X4_AMPAM</name>
<dbReference type="InterPro" id="IPR000387">
    <property type="entry name" value="Tyr_Pase_dom"/>
</dbReference>
<keyword evidence="5" id="KW-0378">Hydrolase</keyword>
<dbReference type="PROSITE" id="PS50055">
    <property type="entry name" value="TYR_PHOSPHATASE_PTP"/>
    <property type="match status" value="1"/>
</dbReference>
<evidence type="ECO:0000313" key="12">
    <source>
        <dbReference type="EMBL" id="KAF0311459.1"/>
    </source>
</evidence>
<keyword evidence="9" id="KW-0812">Transmembrane</keyword>
<dbReference type="GO" id="GO:0019901">
    <property type="term" value="F:protein kinase binding"/>
    <property type="evidence" value="ECO:0007669"/>
    <property type="project" value="TreeGrafter"/>
</dbReference>
<dbReference type="GO" id="GO:0048666">
    <property type="term" value="P:neuron development"/>
    <property type="evidence" value="ECO:0007669"/>
    <property type="project" value="UniProtKB-ARBA"/>
</dbReference>
<dbReference type="InterPro" id="IPR003595">
    <property type="entry name" value="Tyr_Pase_cat"/>
</dbReference>
<evidence type="ECO:0000256" key="2">
    <source>
        <dbReference type="ARBA" id="ARBA00009701"/>
    </source>
</evidence>
<dbReference type="GO" id="GO:0004726">
    <property type="term" value="F:non-membrane spanning protein tyrosine phosphatase activity"/>
    <property type="evidence" value="ECO:0007669"/>
    <property type="project" value="TreeGrafter"/>
</dbReference>
<dbReference type="GO" id="GO:0046426">
    <property type="term" value="P:negative regulation of receptor signaling pathway via JAK-STAT"/>
    <property type="evidence" value="ECO:0007669"/>
    <property type="project" value="TreeGrafter"/>
</dbReference>
<dbReference type="PROSITE" id="PS00383">
    <property type="entry name" value="TYR_PHOSPHATASE_1"/>
    <property type="match status" value="1"/>
</dbReference>
<dbReference type="EMBL" id="VIIS01000239">
    <property type="protein sequence ID" value="KAF0311459.1"/>
    <property type="molecule type" value="Genomic_DNA"/>
</dbReference>
<evidence type="ECO:0000256" key="7">
    <source>
        <dbReference type="ARBA" id="ARBA00023136"/>
    </source>
</evidence>
<accession>A0A6A4X1X4</accession>
<dbReference type="InterPro" id="IPR000242">
    <property type="entry name" value="PTP_cat"/>
</dbReference>
<dbReference type="PRINTS" id="PR00700">
    <property type="entry name" value="PRTYPHPHTASE"/>
</dbReference>
<dbReference type="GO" id="GO:0012505">
    <property type="term" value="C:endomembrane system"/>
    <property type="evidence" value="ECO:0007669"/>
    <property type="project" value="UniProtKB-SubCell"/>
</dbReference>
<evidence type="ECO:0000256" key="5">
    <source>
        <dbReference type="ARBA" id="ARBA00022801"/>
    </source>
</evidence>
<evidence type="ECO:0000259" key="11">
    <source>
        <dbReference type="PROSITE" id="PS50056"/>
    </source>
</evidence>
<comment type="caution">
    <text evidence="12">The sequence shown here is derived from an EMBL/GenBank/DDBJ whole genome shotgun (WGS) entry which is preliminary data.</text>
</comment>
<dbReference type="InterPro" id="IPR051985">
    <property type="entry name" value="NR_tyrosine_phosphatase"/>
</dbReference>
<dbReference type="SMART" id="SM00404">
    <property type="entry name" value="PTPc_motif"/>
    <property type="match status" value="1"/>
</dbReference>
<evidence type="ECO:0000256" key="9">
    <source>
        <dbReference type="SAM" id="Phobius"/>
    </source>
</evidence>
<feature type="region of interest" description="Disordered" evidence="8">
    <location>
        <begin position="308"/>
        <end position="356"/>
    </location>
</feature>
<dbReference type="Proteomes" id="UP000440578">
    <property type="component" value="Unassembled WGS sequence"/>
</dbReference>
<dbReference type="SUPFAM" id="SSF52799">
    <property type="entry name" value="(Phosphotyrosine protein) phosphatases II"/>
    <property type="match status" value="1"/>
</dbReference>
<evidence type="ECO:0000256" key="6">
    <source>
        <dbReference type="ARBA" id="ARBA00022912"/>
    </source>
</evidence>
<feature type="compositionally biased region" description="Basic and acidic residues" evidence="8">
    <location>
        <begin position="337"/>
        <end position="356"/>
    </location>
</feature>
<dbReference type="GO" id="GO:0005737">
    <property type="term" value="C:cytoplasm"/>
    <property type="evidence" value="ECO:0007669"/>
    <property type="project" value="TreeGrafter"/>
</dbReference>
<proteinExistence type="inferred from homology"/>
<keyword evidence="9" id="KW-1133">Transmembrane helix</keyword>
<dbReference type="OrthoDB" id="9450131at2759"/>
<evidence type="ECO:0000256" key="8">
    <source>
        <dbReference type="SAM" id="MobiDB-lite"/>
    </source>
</evidence>
<evidence type="ECO:0000256" key="4">
    <source>
        <dbReference type="ARBA" id="ARBA00022553"/>
    </source>
</evidence>
<protein>
    <recommendedName>
        <fullName evidence="3">protein-tyrosine-phosphatase</fullName>
        <ecNumber evidence="3">3.1.3.48</ecNumber>
    </recommendedName>
</protein>
<comment type="subcellular location">
    <subcellularLocation>
        <location evidence="1">Endomembrane system</location>
    </subcellularLocation>
</comment>
<dbReference type="PROSITE" id="PS50056">
    <property type="entry name" value="TYR_PHOSPHATASE_2"/>
    <property type="match status" value="1"/>
</dbReference>
<dbReference type="PANTHER" id="PTHR46047:SF3">
    <property type="entry name" value="TYROSINE-PROTEIN PHOSPHATASE NON-RECEPTOR TYPE 61F"/>
    <property type="match status" value="1"/>
</dbReference>
<dbReference type="SMART" id="SM00194">
    <property type="entry name" value="PTPc"/>
    <property type="match status" value="1"/>
</dbReference>
<evidence type="ECO:0000313" key="13">
    <source>
        <dbReference type="Proteomes" id="UP000440578"/>
    </source>
</evidence>